<evidence type="ECO:0000313" key="5">
    <source>
        <dbReference type="EMBL" id="TCC50341.1"/>
    </source>
</evidence>
<accession>A0A4R0JSJ4</accession>
<dbReference type="OrthoDB" id="37081at2"/>
<dbReference type="InterPro" id="IPR010982">
    <property type="entry name" value="Lambda_DNA-bd_dom_sf"/>
</dbReference>
<dbReference type="PANTHER" id="PTHR30146">
    <property type="entry name" value="LACI-RELATED TRANSCRIPTIONAL REPRESSOR"/>
    <property type="match status" value="1"/>
</dbReference>
<evidence type="ECO:0000256" key="2">
    <source>
        <dbReference type="ARBA" id="ARBA00023125"/>
    </source>
</evidence>
<evidence type="ECO:0000313" key="6">
    <source>
        <dbReference type="Proteomes" id="UP000291144"/>
    </source>
</evidence>
<dbReference type="InterPro" id="IPR000843">
    <property type="entry name" value="HTH_LacI"/>
</dbReference>
<dbReference type="GO" id="GO:0000976">
    <property type="term" value="F:transcription cis-regulatory region binding"/>
    <property type="evidence" value="ECO:0007669"/>
    <property type="project" value="TreeGrafter"/>
</dbReference>
<feature type="domain" description="HTH lacI-type" evidence="4">
    <location>
        <begin position="4"/>
        <end position="58"/>
    </location>
</feature>
<organism evidence="5 6">
    <name type="scientific">Kribbella pittospori</name>
    <dbReference type="NCBI Taxonomy" id="722689"/>
    <lineage>
        <taxon>Bacteria</taxon>
        <taxon>Bacillati</taxon>
        <taxon>Actinomycetota</taxon>
        <taxon>Actinomycetes</taxon>
        <taxon>Propionibacteriales</taxon>
        <taxon>Kribbellaceae</taxon>
        <taxon>Kribbella</taxon>
    </lineage>
</organism>
<dbReference type="Gene3D" id="1.10.260.40">
    <property type="entry name" value="lambda repressor-like DNA-binding domains"/>
    <property type="match status" value="1"/>
</dbReference>
<keyword evidence="6" id="KW-1185">Reference proteome</keyword>
<dbReference type="Pfam" id="PF13377">
    <property type="entry name" value="Peripla_BP_3"/>
    <property type="match status" value="1"/>
</dbReference>
<evidence type="ECO:0000256" key="3">
    <source>
        <dbReference type="ARBA" id="ARBA00023163"/>
    </source>
</evidence>
<sequence>MARIGIREVASLAGVSTSTVSNYLNQPDRVAQDASRRIKAAIDELGFVRNNAGRQLRLGHSSIIAHIVPDVSNPALGPVAEGIEEGASKSGLAVFLANTRGDLAKEDAYLEMFEEQGVRGVIVLPRGRVEPMLAAMRERGTPSVVMGRPGASDDQPSVSIDNVAGGYQAVKHLLDIGRRRITFVGGPLAIRAVGDRLDGASTAIKEVPGATLELVTVERRDLATGAAVGEQLAGRTAEQMPEGIFAVNDQLAVGIEQSLVAQGVGIPDDVALVGYDDSDLAQTAMVPVTSAHPPYVELGRAAVDLLISLMEVPSDRPGKAAQMVFPPDLIVRASTGG</sequence>
<dbReference type="SUPFAM" id="SSF47413">
    <property type="entry name" value="lambda repressor-like DNA-binding domains"/>
    <property type="match status" value="1"/>
</dbReference>
<comment type="caution">
    <text evidence="5">The sequence shown here is derived from an EMBL/GenBank/DDBJ whole genome shotgun (WGS) entry which is preliminary data.</text>
</comment>
<dbReference type="InterPro" id="IPR046335">
    <property type="entry name" value="LacI/GalR-like_sensor"/>
</dbReference>
<dbReference type="EMBL" id="SJKB01000025">
    <property type="protein sequence ID" value="TCC50341.1"/>
    <property type="molecule type" value="Genomic_DNA"/>
</dbReference>
<gene>
    <name evidence="5" type="ORF">E0H73_41650</name>
</gene>
<keyword evidence="2" id="KW-0238">DNA-binding</keyword>
<dbReference type="GO" id="GO:0003700">
    <property type="term" value="F:DNA-binding transcription factor activity"/>
    <property type="evidence" value="ECO:0007669"/>
    <property type="project" value="TreeGrafter"/>
</dbReference>
<dbReference type="Pfam" id="PF00356">
    <property type="entry name" value="LacI"/>
    <property type="match status" value="1"/>
</dbReference>
<dbReference type="PROSITE" id="PS00356">
    <property type="entry name" value="HTH_LACI_1"/>
    <property type="match status" value="1"/>
</dbReference>
<dbReference type="Proteomes" id="UP000291144">
    <property type="component" value="Unassembled WGS sequence"/>
</dbReference>
<dbReference type="RefSeq" id="WP_131366146.1">
    <property type="nucleotide sequence ID" value="NZ_SJKB01000025.1"/>
</dbReference>
<protein>
    <submittedName>
        <fullName evidence="5">LacI family transcriptional regulator</fullName>
    </submittedName>
</protein>
<dbReference type="SMART" id="SM00354">
    <property type="entry name" value="HTH_LACI"/>
    <property type="match status" value="1"/>
</dbReference>
<dbReference type="InterPro" id="IPR028082">
    <property type="entry name" value="Peripla_BP_I"/>
</dbReference>
<evidence type="ECO:0000256" key="1">
    <source>
        <dbReference type="ARBA" id="ARBA00023015"/>
    </source>
</evidence>
<dbReference type="PANTHER" id="PTHR30146:SF109">
    <property type="entry name" value="HTH-TYPE TRANSCRIPTIONAL REGULATOR GALS"/>
    <property type="match status" value="1"/>
</dbReference>
<evidence type="ECO:0000259" key="4">
    <source>
        <dbReference type="PROSITE" id="PS50932"/>
    </source>
</evidence>
<dbReference type="CDD" id="cd01392">
    <property type="entry name" value="HTH_LacI"/>
    <property type="match status" value="1"/>
</dbReference>
<dbReference type="Gene3D" id="3.40.50.2300">
    <property type="match status" value="2"/>
</dbReference>
<keyword evidence="3" id="KW-0804">Transcription</keyword>
<dbReference type="AlphaFoldDB" id="A0A4R0JSJ4"/>
<name>A0A4R0JSJ4_9ACTN</name>
<dbReference type="PROSITE" id="PS50932">
    <property type="entry name" value="HTH_LACI_2"/>
    <property type="match status" value="1"/>
</dbReference>
<proteinExistence type="predicted"/>
<reference evidence="5 6" key="1">
    <citation type="submission" date="2019-02" db="EMBL/GenBank/DDBJ databases">
        <title>Kribbella capetownensis sp. nov. and Kribbella speibonae sp. nov., isolated from soil.</title>
        <authorList>
            <person name="Curtis S.M."/>
            <person name="Norton I."/>
            <person name="Everest G.J."/>
            <person name="Meyers P.R."/>
        </authorList>
    </citation>
    <scope>NUCLEOTIDE SEQUENCE [LARGE SCALE GENOMIC DNA]</scope>
    <source>
        <strain evidence="5 6">NRRL B-24813</strain>
    </source>
</reference>
<dbReference type="SUPFAM" id="SSF53822">
    <property type="entry name" value="Periplasmic binding protein-like I"/>
    <property type="match status" value="1"/>
</dbReference>
<keyword evidence="1" id="KW-0805">Transcription regulation</keyword>